<gene>
    <name evidence="1 3" type="ORF">BE0003N10.6</name>
    <name evidence="1" type="ORF">CELE_BE0003N10.6</name>
</gene>
<accession>A0A0K3ART4</accession>
<organism evidence="1 2">
    <name type="scientific">Caenorhabditis elegans</name>
    <dbReference type="NCBI Taxonomy" id="6239"/>
    <lineage>
        <taxon>Eukaryota</taxon>
        <taxon>Metazoa</taxon>
        <taxon>Ecdysozoa</taxon>
        <taxon>Nematoda</taxon>
        <taxon>Chromadorea</taxon>
        <taxon>Rhabditida</taxon>
        <taxon>Rhabditina</taxon>
        <taxon>Rhabditomorpha</taxon>
        <taxon>Rhabditoidea</taxon>
        <taxon>Rhabditidae</taxon>
        <taxon>Peloderinae</taxon>
        <taxon>Caenorhabditis</taxon>
    </lineage>
</organism>
<dbReference type="CTD" id="25502968"/>
<protein>
    <submittedName>
        <fullName evidence="1">Methyltransf_21 domain-containing protein</fullName>
    </submittedName>
</protein>
<evidence type="ECO:0000313" key="1">
    <source>
        <dbReference type="EMBL" id="CTQ86563.1"/>
    </source>
</evidence>
<sequence>MHTGGGVHRMFFLNVQDKECLAKYFNNY</sequence>
<name>A0A0K3ART4_CAEEL</name>
<dbReference type="Proteomes" id="UP000001940">
    <property type="component" value="Chromosome III"/>
</dbReference>
<dbReference type="Bgee" id="WBGene00255598">
    <property type="expression patterns" value="Expressed in adult organism and 2 other cell types or tissues"/>
</dbReference>
<reference evidence="1 2" key="1">
    <citation type="journal article" date="1998" name="Science">
        <title>Genome sequence of the nematode C. elegans: a platform for investigating biology.</title>
        <authorList>
            <consortium name="The C. elegans sequencing consortium"/>
            <person name="Sulson J.E."/>
            <person name="Waterston R."/>
        </authorList>
    </citation>
    <scope>NUCLEOTIDE SEQUENCE [LARGE SCALE GENOMIC DNA]</scope>
    <source>
        <strain evidence="1 2">Bristol N2</strain>
    </source>
</reference>
<evidence type="ECO:0000313" key="3">
    <source>
        <dbReference type="WormBase" id="BE0003N10.6e"/>
    </source>
</evidence>
<dbReference type="EMBL" id="BX284603">
    <property type="protein sequence ID" value="CTQ86563.1"/>
    <property type="molecule type" value="Genomic_DNA"/>
</dbReference>
<keyword evidence="2" id="KW-1185">Reference proteome</keyword>
<dbReference type="GeneID" id="25502968"/>
<dbReference type="WormBase" id="BE0003N10.6e">
    <property type="protein sequence ID" value="CE50225"/>
    <property type="gene ID" value="WBGene00255598"/>
</dbReference>
<dbReference type="AlphaFoldDB" id="A0A0K3ART4"/>
<dbReference type="OrthoDB" id="5863008at2759"/>
<dbReference type="ExpressionAtlas" id="A0A0K3ART4">
    <property type="expression patterns" value="baseline and differential"/>
</dbReference>
<evidence type="ECO:0000313" key="2">
    <source>
        <dbReference type="Proteomes" id="UP000001940"/>
    </source>
</evidence>
<dbReference type="AGR" id="WB:WBGene00255598"/>
<proteinExistence type="predicted"/>
<dbReference type="RefSeq" id="NP_001299863.1">
    <property type="nucleotide sequence ID" value="NM_001312934.1"/>
</dbReference>